<keyword evidence="1" id="KW-0812">Transmembrane</keyword>
<dbReference type="Proteomes" id="UP000515847">
    <property type="component" value="Chromosome"/>
</dbReference>
<reference evidence="3 4" key="1">
    <citation type="journal article" date="2019" name="Front. Microbiol.">
        <title>Thermoanaerosceptrum fracticalcis gen. nov. sp. nov., a Novel Fumarate-Fermenting Microorganism From a Deep Fractured Carbonate Aquifer of the US Great Basin.</title>
        <authorList>
            <person name="Hamilton-Brehm S.D."/>
            <person name="Stewart L.E."/>
            <person name="Zavarin M."/>
            <person name="Caldwell M."/>
            <person name="Lawson P.A."/>
            <person name="Onstott T.C."/>
            <person name="Grzymski J."/>
            <person name="Neveux I."/>
            <person name="Lollar B.S."/>
            <person name="Russell C.E."/>
            <person name="Moser D.P."/>
        </authorList>
    </citation>
    <scope>NUCLEOTIDE SEQUENCE [LARGE SCALE GENOMIC DNA]</scope>
    <source>
        <strain evidence="3 4">DRI-13</strain>
    </source>
</reference>
<protein>
    <recommendedName>
        <fullName evidence="2">DUF1468 domain-containing protein</fullName>
    </recommendedName>
</protein>
<dbReference type="EMBL" id="CP045798">
    <property type="protein sequence ID" value="QNB47170.1"/>
    <property type="molecule type" value="Genomic_DNA"/>
</dbReference>
<keyword evidence="4" id="KW-1185">Reference proteome</keyword>
<sequence length="160" mass="17943">MKICYGKRGFNMNKDRLLALILLIVSAVTFYETAKFPELSNDLQVVDAGFVPKLLALFLTISAGILIYRSYRISTEKIVISLKDSGIIRIGLVLIIMALYGYLLPLIGYELGTVIFLGVLMIIFRLNNWFKIVGISAAAMLAIYYIFIVSLKVPLPLKFL</sequence>
<accession>A0A7G6E516</accession>
<gene>
    <name evidence="3" type="ORF">BR63_13175</name>
</gene>
<proteinExistence type="predicted"/>
<evidence type="ECO:0000256" key="1">
    <source>
        <dbReference type="SAM" id="Phobius"/>
    </source>
</evidence>
<evidence type="ECO:0000259" key="2">
    <source>
        <dbReference type="Pfam" id="PF07331"/>
    </source>
</evidence>
<keyword evidence="1" id="KW-1133">Transmembrane helix</keyword>
<dbReference type="Pfam" id="PF07331">
    <property type="entry name" value="TctB"/>
    <property type="match status" value="1"/>
</dbReference>
<organism evidence="3 4">
    <name type="scientific">Thermanaerosceptrum fracticalcis</name>
    <dbReference type="NCBI Taxonomy" id="1712410"/>
    <lineage>
        <taxon>Bacteria</taxon>
        <taxon>Bacillati</taxon>
        <taxon>Bacillota</taxon>
        <taxon>Clostridia</taxon>
        <taxon>Eubacteriales</taxon>
        <taxon>Peptococcaceae</taxon>
        <taxon>Thermanaerosceptrum</taxon>
    </lineage>
</organism>
<dbReference type="InterPro" id="IPR009936">
    <property type="entry name" value="DUF1468"/>
</dbReference>
<dbReference type="AlphaFoldDB" id="A0A7G6E516"/>
<feature type="transmembrane region" description="Helical" evidence="1">
    <location>
        <begin position="92"/>
        <end position="123"/>
    </location>
</feature>
<feature type="transmembrane region" description="Helical" evidence="1">
    <location>
        <begin position="129"/>
        <end position="151"/>
    </location>
</feature>
<feature type="domain" description="DUF1468" evidence="2">
    <location>
        <begin position="17"/>
        <end position="156"/>
    </location>
</feature>
<evidence type="ECO:0000313" key="4">
    <source>
        <dbReference type="Proteomes" id="UP000515847"/>
    </source>
</evidence>
<keyword evidence="1" id="KW-0472">Membrane</keyword>
<dbReference type="KEGG" id="tfr:BR63_13175"/>
<feature type="transmembrane region" description="Helical" evidence="1">
    <location>
        <begin position="54"/>
        <end position="71"/>
    </location>
</feature>
<name>A0A7G6E516_THEFR</name>
<evidence type="ECO:0000313" key="3">
    <source>
        <dbReference type="EMBL" id="QNB47170.1"/>
    </source>
</evidence>